<gene>
    <name evidence="1" type="ORF">CVIRNUC_002287</name>
</gene>
<proteinExistence type="predicted"/>
<reference evidence="1 2" key="1">
    <citation type="submission" date="2023-10" db="EMBL/GenBank/DDBJ databases">
        <authorList>
            <person name="Maclean D."/>
            <person name="Macfadyen A."/>
        </authorList>
    </citation>
    <scope>NUCLEOTIDE SEQUENCE [LARGE SCALE GENOMIC DNA]</scope>
</reference>
<keyword evidence="2" id="KW-1185">Reference proteome</keyword>
<dbReference type="AlphaFoldDB" id="A0AAV1HYD8"/>
<organism evidence="1 2">
    <name type="scientific">Coccomyxa viridis</name>
    <dbReference type="NCBI Taxonomy" id="1274662"/>
    <lineage>
        <taxon>Eukaryota</taxon>
        <taxon>Viridiplantae</taxon>
        <taxon>Chlorophyta</taxon>
        <taxon>core chlorophytes</taxon>
        <taxon>Trebouxiophyceae</taxon>
        <taxon>Trebouxiophyceae incertae sedis</taxon>
        <taxon>Coccomyxaceae</taxon>
        <taxon>Coccomyxa</taxon>
    </lineage>
</organism>
<sequence>MAAATVTRVSTSLLSTGGLGLLSSQSRSLAEALDENSAQRSPVQQEVAVEPAVIPSRSVRKTLHLHIGADLQIPVRENKFEHPSREEQNQAAAPHRDFFEGLPLRAWAEKLGERVMPAYELIKEEQAAAKNAAKALGKKVNEELSVPSIPHMLPFTRWAANSKVIQRTFVAEDGKDRRKARLSWYHPDDTMVPRDWFRGGLLKDLAYYKPFST</sequence>
<name>A0AAV1HYD8_9CHLO</name>
<comment type="caution">
    <text evidence="1">The sequence shown here is derived from an EMBL/GenBank/DDBJ whole genome shotgun (WGS) entry which is preliminary data.</text>
</comment>
<evidence type="ECO:0000313" key="1">
    <source>
        <dbReference type="EMBL" id="CAK0754304.1"/>
    </source>
</evidence>
<dbReference type="Proteomes" id="UP001314263">
    <property type="component" value="Unassembled WGS sequence"/>
</dbReference>
<evidence type="ECO:0000313" key="2">
    <source>
        <dbReference type="Proteomes" id="UP001314263"/>
    </source>
</evidence>
<protein>
    <submittedName>
        <fullName evidence="1">Uncharacterized protein</fullName>
    </submittedName>
</protein>
<dbReference type="EMBL" id="CAUYUE010000003">
    <property type="protein sequence ID" value="CAK0754304.1"/>
    <property type="molecule type" value="Genomic_DNA"/>
</dbReference>
<accession>A0AAV1HYD8</accession>